<dbReference type="InterPro" id="IPR000639">
    <property type="entry name" value="Epox_hydrolase-like"/>
</dbReference>
<name>A0ABU7TTU2_9HYPH</name>
<organism evidence="3 4">
    <name type="scientific">Methylobacterium oryzae</name>
    <dbReference type="NCBI Taxonomy" id="334852"/>
    <lineage>
        <taxon>Bacteria</taxon>
        <taxon>Pseudomonadati</taxon>
        <taxon>Pseudomonadota</taxon>
        <taxon>Alphaproteobacteria</taxon>
        <taxon>Hyphomicrobiales</taxon>
        <taxon>Methylobacteriaceae</taxon>
        <taxon>Methylobacterium</taxon>
    </lineage>
</organism>
<feature type="chain" id="PRO_5045137325" evidence="1">
    <location>
        <begin position="25"/>
        <end position="339"/>
    </location>
</feature>
<dbReference type="SUPFAM" id="SSF53474">
    <property type="entry name" value="alpha/beta-Hydrolases"/>
    <property type="match status" value="1"/>
</dbReference>
<evidence type="ECO:0000259" key="2">
    <source>
        <dbReference type="Pfam" id="PF00561"/>
    </source>
</evidence>
<dbReference type="Pfam" id="PF00561">
    <property type="entry name" value="Abhydrolase_1"/>
    <property type="match status" value="1"/>
</dbReference>
<dbReference type="GO" id="GO:0016787">
    <property type="term" value="F:hydrolase activity"/>
    <property type="evidence" value="ECO:0007669"/>
    <property type="project" value="UniProtKB-KW"/>
</dbReference>
<dbReference type="InterPro" id="IPR029058">
    <property type="entry name" value="AB_hydrolase_fold"/>
</dbReference>
<dbReference type="PANTHER" id="PTHR43798">
    <property type="entry name" value="MONOACYLGLYCEROL LIPASE"/>
    <property type="match status" value="1"/>
</dbReference>
<dbReference type="PRINTS" id="PR00111">
    <property type="entry name" value="ABHYDROLASE"/>
</dbReference>
<dbReference type="InterPro" id="IPR050266">
    <property type="entry name" value="AB_hydrolase_sf"/>
</dbReference>
<evidence type="ECO:0000256" key="1">
    <source>
        <dbReference type="SAM" id="SignalP"/>
    </source>
</evidence>
<evidence type="ECO:0000313" key="4">
    <source>
        <dbReference type="Proteomes" id="UP001355206"/>
    </source>
</evidence>
<evidence type="ECO:0000313" key="3">
    <source>
        <dbReference type="EMBL" id="MEE7492866.1"/>
    </source>
</evidence>
<sequence length="339" mass="36701">MLRILLASVLVAPLALLPAGPASAEPLPQPTYGPELEGFAYPFPVERFQFTSQRQPLQMAYLDVRPATPNGRTAVLLHGKNFCAATWESQIRALSAAGYRVIAPDQVGFCKSSKPAAYQFTFRQLAENTHALLEKLAVERPILVGHSTGGMLAAHYALLYPKAVEQLVLVNPIGLEDWAAKGVPPTSVEQWYQRELKVTAASIRAYETATYYAGAWEPRYEPWVTMLAGLNAGPGKEAVAWDSALLYDMILTEPVVYRFPQIAVPTLLMIGQKDNTAIGKDLAPPEARASLGNYPELGKAAARAIPGARLVEFPDLGHAPQMSDPEGFNTALIAGIAAH</sequence>
<feature type="domain" description="AB hydrolase-1" evidence="2">
    <location>
        <begin position="75"/>
        <end position="325"/>
    </location>
</feature>
<dbReference type="RefSeq" id="WP_331303203.1">
    <property type="nucleotide sequence ID" value="NZ_MLCA01000010.1"/>
</dbReference>
<gene>
    <name evidence="3" type="ORF">MOTC310_21270</name>
</gene>
<keyword evidence="4" id="KW-1185">Reference proteome</keyword>
<comment type="caution">
    <text evidence="3">The sequence shown here is derived from an EMBL/GenBank/DDBJ whole genome shotgun (WGS) entry which is preliminary data.</text>
</comment>
<keyword evidence="3" id="KW-0378">Hydrolase</keyword>
<feature type="signal peptide" evidence="1">
    <location>
        <begin position="1"/>
        <end position="24"/>
    </location>
</feature>
<dbReference type="InterPro" id="IPR000073">
    <property type="entry name" value="AB_hydrolase_1"/>
</dbReference>
<accession>A0ABU7TTU2</accession>
<dbReference type="Gene3D" id="3.40.50.1820">
    <property type="entry name" value="alpha/beta hydrolase"/>
    <property type="match status" value="1"/>
</dbReference>
<dbReference type="PRINTS" id="PR00412">
    <property type="entry name" value="EPOXHYDRLASE"/>
</dbReference>
<dbReference type="EMBL" id="MLCA01000010">
    <property type="protein sequence ID" value="MEE7492866.1"/>
    <property type="molecule type" value="Genomic_DNA"/>
</dbReference>
<dbReference type="Proteomes" id="UP001355206">
    <property type="component" value="Unassembled WGS sequence"/>
</dbReference>
<reference evidence="3 4" key="1">
    <citation type="journal article" date="2012" name="Genet. Mol. Biol.">
        <title>Analysis of 16S rRNA and mxaF genes revealing insights into Methylobacterium niche-specific plant association.</title>
        <authorList>
            <person name="Dourado M.N."/>
            <person name="Andreote F.D."/>
            <person name="Dini-Andreote F."/>
            <person name="Conti R."/>
            <person name="Araujo J.M."/>
            <person name="Araujo W.L."/>
        </authorList>
    </citation>
    <scope>NUCLEOTIDE SEQUENCE [LARGE SCALE GENOMIC DNA]</scope>
    <source>
        <strain evidence="3 4">TC3-10</strain>
    </source>
</reference>
<proteinExistence type="predicted"/>
<protein>
    <submittedName>
        <fullName evidence="3">Alpha/beta hydrolase</fullName>
    </submittedName>
</protein>
<keyword evidence="1" id="KW-0732">Signal</keyword>
<dbReference type="PANTHER" id="PTHR43798:SF33">
    <property type="entry name" value="HYDROLASE, PUTATIVE (AFU_ORTHOLOGUE AFUA_2G14860)-RELATED"/>
    <property type="match status" value="1"/>
</dbReference>